<protein>
    <submittedName>
        <fullName evidence="1">Uncharacterized protein</fullName>
    </submittedName>
</protein>
<reference evidence="2" key="1">
    <citation type="submission" date="2014-09" db="EMBL/GenBank/DDBJ databases">
        <authorList>
            <person name="Sharma Rahul"/>
            <person name="Thines Marco"/>
        </authorList>
    </citation>
    <scope>NUCLEOTIDE SEQUENCE [LARGE SCALE GENOMIC DNA]</scope>
</reference>
<accession>A0A0N7L805</accession>
<sequence length="56" mass="6403">MAAEWSAFGASRCMIAWADLHVYHDEISNKIEYQVDRSILAYLRSVSRLSLQSVLT</sequence>
<organism evidence="1 2">
    <name type="scientific">Plasmopara halstedii</name>
    <name type="common">Downy mildew of sunflower</name>
    <dbReference type="NCBI Taxonomy" id="4781"/>
    <lineage>
        <taxon>Eukaryota</taxon>
        <taxon>Sar</taxon>
        <taxon>Stramenopiles</taxon>
        <taxon>Oomycota</taxon>
        <taxon>Peronosporomycetes</taxon>
        <taxon>Peronosporales</taxon>
        <taxon>Peronosporaceae</taxon>
        <taxon>Plasmopara</taxon>
    </lineage>
</organism>
<dbReference type="RefSeq" id="XP_024584900.1">
    <property type="nucleotide sequence ID" value="XM_024719619.1"/>
</dbReference>
<evidence type="ECO:0000313" key="2">
    <source>
        <dbReference type="Proteomes" id="UP000054928"/>
    </source>
</evidence>
<dbReference type="AlphaFoldDB" id="A0A0N7L805"/>
<evidence type="ECO:0000313" key="1">
    <source>
        <dbReference type="EMBL" id="CEG48531.1"/>
    </source>
</evidence>
<name>A0A0N7L805_PLAHL</name>
<keyword evidence="2" id="KW-1185">Reference proteome</keyword>
<proteinExistence type="predicted"/>
<dbReference type="Proteomes" id="UP000054928">
    <property type="component" value="Unassembled WGS sequence"/>
</dbReference>
<dbReference type="GeneID" id="36401404"/>
<dbReference type="EMBL" id="CCYD01002939">
    <property type="protein sequence ID" value="CEG48531.1"/>
    <property type="molecule type" value="Genomic_DNA"/>
</dbReference>